<evidence type="ECO:0000313" key="2">
    <source>
        <dbReference type="Proteomes" id="UP000054282"/>
    </source>
</evidence>
<dbReference type="EMBL" id="DS016640">
    <property type="protein sequence ID" value="KOB87684.1"/>
    <property type="molecule type" value="Genomic_DNA"/>
</dbReference>
<reference evidence="2" key="1">
    <citation type="submission" date="2006-09" db="EMBL/GenBank/DDBJ databases">
        <title>Annotation of Plasmodium falciparum Dd2.</title>
        <authorList>
            <consortium name="The Broad Institute Genome Sequencing Platform"/>
            <person name="Volkman S.K."/>
            <person name="Neafsey D.E."/>
            <person name="Dash A.P."/>
            <person name="Chitnis C.E."/>
            <person name="Hartl D.L."/>
            <person name="Young S.K."/>
            <person name="Zeng Q."/>
            <person name="Koehrsen M."/>
            <person name="Alvarado L."/>
            <person name="Berlin A."/>
            <person name="Borenstein D."/>
            <person name="Chapman S.B."/>
            <person name="Chen Z."/>
            <person name="Engels R."/>
            <person name="Freedman E."/>
            <person name="Gellesch M."/>
            <person name="Goldberg J."/>
            <person name="Griggs A."/>
            <person name="Gujja S."/>
            <person name="Heilman E.R."/>
            <person name="Heiman D.I."/>
            <person name="Howarth C."/>
            <person name="Jen D."/>
            <person name="Larson L."/>
            <person name="Mehta T."/>
            <person name="Neiman D."/>
            <person name="Park D."/>
            <person name="Pearson M."/>
            <person name="Roberts A."/>
            <person name="Saif S."/>
            <person name="Shea T."/>
            <person name="Shenoy N."/>
            <person name="Sisk P."/>
            <person name="Stolte C."/>
            <person name="Sykes S."/>
            <person name="Walk T."/>
            <person name="White J."/>
            <person name="Yandava C."/>
            <person name="Haas B."/>
            <person name="Henn M.R."/>
            <person name="Nusbaum C."/>
            <person name="Birren B."/>
        </authorList>
    </citation>
    <scope>NUCLEOTIDE SEQUENCE [LARGE SCALE GENOMIC DNA]</scope>
</reference>
<accession>A0A0L7M4C1</accession>
<dbReference type="AlphaFoldDB" id="A0A0L7M4C1"/>
<proteinExistence type="predicted"/>
<protein>
    <submittedName>
        <fullName evidence="1">Uncharacterized protein</fullName>
    </submittedName>
</protein>
<gene>
    <name evidence="1" type="ORF">PFDG_05545</name>
</gene>
<dbReference type="Proteomes" id="UP000054282">
    <property type="component" value="Unassembled WGS sequence"/>
</dbReference>
<name>A0A0L7M4C1_PLAF4</name>
<reference evidence="2" key="2">
    <citation type="submission" date="2006-09" db="EMBL/GenBank/DDBJ databases">
        <title>The genome sequence of Plasmodium falciparum Dd2.</title>
        <authorList>
            <consortium name="The Broad Institute Genome Sequencing Platform"/>
            <person name="Birren B."/>
            <person name="Lander E."/>
            <person name="Galagan J."/>
            <person name="Nusbaum C."/>
            <person name="Devon K."/>
            <person name="Henn M."/>
            <person name="Jaffe D."/>
            <person name="Butler J."/>
            <person name="Alvarez P."/>
            <person name="Gnerre S."/>
            <person name="Grabherr M."/>
            <person name="Kleber M."/>
            <person name="Mauceli E."/>
            <person name="Brockman W."/>
            <person name="MacCallum I.A."/>
            <person name="Rounsley S."/>
            <person name="Young S."/>
            <person name="LaButti K."/>
            <person name="Pushparaj V."/>
            <person name="DeCaprio D."/>
            <person name="Crawford M."/>
            <person name="Koehrsen M."/>
            <person name="Engels R."/>
            <person name="Montgomery P."/>
            <person name="Pearson M."/>
            <person name="Howarth C."/>
            <person name="Larson L."/>
            <person name="Luoma S."/>
            <person name="White J."/>
            <person name="Kodira C."/>
            <person name="Zeng Q."/>
            <person name="O'Leary S."/>
            <person name="Yandava C."/>
            <person name="Alvarado L."/>
            <person name="Wirth D."/>
            <person name="Volkman S."/>
            <person name="Hartl D."/>
        </authorList>
    </citation>
    <scope>NUCLEOTIDE SEQUENCE [LARGE SCALE GENOMIC DNA]</scope>
</reference>
<dbReference type="KEGG" id="pfd:PFDG_05545"/>
<organism evidence="1 2">
    <name type="scientific">Plasmodium falciparum (isolate Dd2)</name>
    <dbReference type="NCBI Taxonomy" id="57267"/>
    <lineage>
        <taxon>Eukaryota</taxon>
        <taxon>Sar</taxon>
        <taxon>Alveolata</taxon>
        <taxon>Apicomplexa</taxon>
        <taxon>Aconoidasida</taxon>
        <taxon>Haemosporida</taxon>
        <taxon>Plasmodiidae</taxon>
        <taxon>Plasmodium</taxon>
        <taxon>Plasmodium (Laverania)</taxon>
    </lineage>
</organism>
<evidence type="ECO:0000313" key="1">
    <source>
        <dbReference type="EMBL" id="KOB87684.1"/>
    </source>
</evidence>
<sequence>MQYVISKEITDTTEYLSFDDLTINTLLPLVKQSPQEYGESVEKYLIEITEPNCDS</sequence>